<dbReference type="Proteomes" id="UP000038487">
    <property type="component" value="Unassembled WGS sequence"/>
</dbReference>
<name>A0AB33TFF0_9MYCO</name>
<dbReference type="AlphaFoldDB" id="A0AB33TFF0"/>
<accession>A0AB33TFF0</accession>
<gene>
    <name evidence="1" type="ORF">ERS075527_05525</name>
</gene>
<sequence>MAITSLAPQVLVLPALFDPAVELVTASGAADLIDKYATGGRPIRSSDSVPEYTMLAVLVAAATLLGQGMTPGLKRTLQRIYEFDDEQRERLGLCAHTDKRRLSDARASRAEYDRYYRWLMARLKCVDSTHDLPARRITNGEFHKRVAARTPEQAAAASRAREWMLTVANAIISASVHDRWPAGYMGDLMIDETIFDAASIASGMGAKSDKQRAAAPAAGIYVRSGGVVVDTPGAQIRGIKKSAFGYGVTSGGRLGPPGARRTVAPVITAITFDRPSSGSVDAAAAVLDWQRRNGFTKPRTPRQRWPLLVVDMGYTNKRGFTAAALERGYHPMGRYPANWHLRSQARTSAVRGEPDLAGPILDHGTAYCPAAEALLRGRLIHRFSDLDTRIQVHAHDNRLRALFPYLMGTNSGVVKRRARRGRPTTDDYVWSQELVCPAVQGRIRCPLKPGSLDIEPTHAPTANPTWPAEHYRCCKNSSVVVTYTDSQLRRVQFGPVPGGFKFIFYLEDGRAANERSFQAIKSDHLTRLQHLKWAPRREPWNHLVIALAYAITNLTVQTWATPQTGNWPQKVVELTRILGRRPTLEPPRT</sequence>
<dbReference type="EMBL" id="CSUW01000026">
    <property type="protein sequence ID" value="CPT71918.1"/>
    <property type="molecule type" value="Genomic_DNA"/>
</dbReference>
<dbReference type="RefSeq" id="WP_211171381.1">
    <property type="nucleotide sequence ID" value="NZ_CSTX01000025.1"/>
</dbReference>
<organism evidence="1 2">
    <name type="scientific">Mycobacteroides abscessus</name>
    <dbReference type="NCBI Taxonomy" id="36809"/>
    <lineage>
        <taxon>Bacteria</taxon>
        <taxon>Bacillati</taxon>
        <taxon>Actinomycetota</taxon>
        <taxon>Actinomycetes</taxon>
        <taxon>Mycobacteriales</taxon>
        <taxon>Mycobacteriaceae</taxon>
        <taxon>Mycobacteroides</taxon>
    </lineage>
</organism>
<proteinExistence type="predicted"/>
<evidence type="ECO:0000313" key="2">
    <source>
        <dbReference type="Proteomes" id="UP000038487"/>
    </source>
</evidence>
<evidence type="ECO:0000313" key="1">
    <source>
        <dbReference type="EMBL" id="CPT71918.1"/>
    </source>
</evidence>
<reference evidence="1 2" key="1">
    <citation type="submission" date="2015-03" db="EMBL/GenBank/DDBJ databases">
        <authorList>
            <consortium name="Pathogen Informatics"/>
            <person name="Murphy D."/>
        </authorList>
    </citation>
    <scope>NUCLEOTIDE SEQUENCE [LARGE SCALE GENOMIC DNA]</scope>
    <source>
        <strain evidence="1 2">PAP036</strain>
    </source>
</reference>
<evidence type="ECO:0008006" key="3">
    <source>
        <dbReference type="Google" id="ProtNLM"/>
    </source>
</evidence>
<protein>
    <recommendedName>
        <fullName evidence="3">Transposase</fullName>
    </recommendedName>
</protein>
<comment type="caution">
    <text evidence="1">The sequence shown here is derived from an EMBL/GenBank/DDBJ whole genome shotgun (WGS) entry which is preliminary data.</text>
</comment>